<dbReference type="JaponicusDB" id="SJAG_01437">
    <property type="gene designation" value="tcb3"/>
</dbReference>
<feature type="region of interest" description="Disordered" evidence="11">
    <location>
        <begin position="1"/>
        <end position="112"/>
    </location>
</feature>
<dbReference type="EMBL" id="KE651168">
    <property type="protein sequence ID" value="EEB06393.1"/>
    <property type="molecule type" value="Genomic_DNA"/>
</dbReference>
<feature type="domain" description="SMP-LTD" evidence="14">
    <location>
        <begin position="212"/>
        <end position="417"/>
    </location>
</feature>
<feature type="region of interest" description="Disordered" evidence="11">
    <location>
        <begin position="847"/>
        <end position="871"/>
    </location>
</feature>
<feature type="transmembrane region" description="Helical" evidence="12">
    <location>
        <begin position="153"/>
        <end position="185"/>
    </location>
</feature>
<dbReference type="CDD" id="cd04052">
    <property type="entry name" value="C2B_Tricalbin-like"/>
    <property type="match status" value="1"/>
</dbReference>
<dbReference type="InterPro" id="IPR037765">
    <property type="entry name" value="C2B_Tricalbin"/>
</dbReference>
<dbReference type="Proteomes" id="UP000001744">
    <property type="component" value="Unassembled WGS sequence"/>
</dbReference>
<dbReference type="PROSITE" id="PS51847">
    <property type="entry name" value="SMP"/>
    <property type="match status" value="1"/>
</dbReference>
<dbReference type="STRING" id="402676.B6JXX5"/>
<evidence type="ECO:0000256" key="2">
    <source>
        <dbReference type="ARBA" id="ARBA00022448"/>
    </source>
</evidence>
<protein>
    <submittedName>
        <fullName evidence="15">Synaptotagmin family C2 domain-containing protein</fullName>
    </submittedName>
</protein>
<dbReference type="Pfam" id="PF25669">
    <property type="entry name" value="SMP_MUG190-like"/>
    <property type="match status" value="2"/>
</dbReference>
<dbReference type="VEuPathDB" id="FungiDB:SJAG_01437"/>
<comment type="subcellular location">
    <subcellularLocation>
        <location evidence="1">Endoplasmic reticulum membrane</location>
    </subcellularLocation>
</comment>
<dbReference type="InterPro" id="IPR017147">
    <property type="entry name" value="Tricalbin"/>
</dbReference>
<sequence>MEKKSGQVKQPAQASTEVDTKTVTGELGNNLDVKLETTKNNVNGAKNGQVLSAKVEEKKNSTGVKQSTDDKLPVPESLEAPVSEPSRSDEKQASSNTSSDSLNEKKEEEEVKDEQKNVSRIVTLLGKFLTKERVYMLLEWKNIFVQYSNDTRIIFYTALSSFFIGYFRFGILGLFVVMAVCIQYYRIQVRKVVVNFRDDFTRYLATRRIEDEPETVAWLNSFLQKFWYIFEPSLSANVVETADQVLSENTPGFLDSLRLSKFTLGTKSPRLDFIRSYPKTEEDLYMMDLACSFTPDNLSELTGHEIATQIKPKIELSVRIGKSIASASMPVLVEDFSFSGVIRLKLKFLSSYPYIKSVGLTFVEKPDISFVLKPIGGEKLGFDIGNVPGLSKFIYDQIHLTLGPMMYSPNVYELDIEQMMGAANMNVTIGAISFHLQNATGLKPNETLSGTPDPYVVIRSTLTGRELARSKTVSDTSSPTFDEKFEFTITSFSEQLVLEVYDYNDIRSDKLIGTNVIETSVLDGAPVVNDATIDVKFHQKIRGSLKYSIRFYPVIEVTEGENASDLTGPGILRYTVFQAKELSTGSNRYTAYAELVMNGKIVHTTRKIKKNNNPSWGDFQEYLVKQKSKCSLGVRIRADGVSKPLGVFNITLDDLLTATKKGLNWFQLENAKSGRVRIAAEWKPVDMTAVCESADIYREPLGALRLFIRNANSLSPKSHGGKVNASTRVLCHNKEMAQTVTIANHTQPVWDEYLYVPIVTKYDIIRLQVLSHEGEERILGYVDISPKDYIRQDASGKLIPFEQTREVTTSLTSVKGLQTKSSLCYLFCFYPNPAKFIPTPKNVSRTASIATSQNESPSATPQPKKEVVSPLLSSPSDLEEDLKQLTGFLCFDIIKSNLPNPGSQIALQVDDIPEPVFISPKTKHGSASAHLFGEYFVRELPYSRLTFLVTDPRSSKKILGSVSIPATTFLQRSGLAPLTIKFKEVAASFTVCSCLVPIPVIIDRTESFLNMGKLTVDVIEGIELPKMDRSGKSDPFVVFELQGEEVYKTKTIKKTLNPQFNESFTVEIPNRHRNRLIAKCYDWDFGGKNDFMGNVVIDMASLSPNEKVVLTLPLDGELGGELKLGLQFTPAWILRSKRGGSRSVASSVFGHATDLAGMPIKGLASLGGGVVDGIGAVGHVTNKLRKGVLGGFRHKRDEE</sequence>
<evidence type="ECO:0000256" key="3">
    <source>
        <dbReference type="ARBA" id="ARBA00022553"/>
    </source>
</evidence>
<evidence type="ECO:0000256" key="11">
    <source>
        <dbReference type="SAM" id="MobiDB-lite"/>
    </source>
</evidence>
<dbReference type="InterPro" id="IPR035892">
    <property type="entry name" value="C2_domain_sf"/>
</dbReference>
<keyword evidence="4 12" id="KW-0812">Transmembrane</keyword>
<dbReference type="Pfam" id="PF24920">
    <property type="entry name" value="C2_TCB1"/>
    <property type="match status" value="1"/>
</dbReference>
<keyword evidence="2" id="KW-0813">Transport</keyword>
<dbReference type="AlphaFoldDB" id="B6JXX5"/>
<evidence type="ECO:0000256" key="8">
    <source>
        <dbReference type="ARBA" id="ARBA00023055"/>
    </source>
</evidence>
<evidence type="ECO:0000313" key="17">
    <source>
        <dbReference type="Proteomes" id="UP000001744"/>
    </source>
</evidence>
<dbReference type="GO" id="GO:0090158">
    <property type="term" value="P:endoplasmic reticulum membrane organization"/>
    <property type="evidence" value="ECO:0000318"/>
    <property type="project" value="GO_Central"/>
</dbReference>
<keyword evidence="9" id="KW-0446">Lipid-binding</keyword>
<evidence type="ECO:0000256" key="12">
    <source>
        <dbReference type="SAM" id="Phobius"/>
    </source>
</evidence>
<feature type="compositionally biased region" description="Polar residues" evidence="11">
    <location>
        <begin position="7"/>
        <end position="23"/>
    </location>
</feature>
<evidence type="ECO:0000256" key="5">
    <source>
        <dbReference type="ARBA" id="ARBA00022737"/>
    </source>
</evidence>
<evidence type="ECO:0000259" key="14">
    <source>
        <dbReference type="PROSITE" id="PS51847"/>
    </source>
</evidence>
<organism evidence="15 17">
    <name type="scientific">Schizosaccharomyces japonicus (strain yFS275 / FY16936)</name>
    <name type="common">Fission yeast</name>
    <dbReference type="NCBI Taxonomy" id="402676"/>
    <lineage>
        <taxon>Eukaryota</taxon>
        <taxon>Fungi</taxon>
        <taxon>Dikarya</taxon>
        <taxon>Ascomycota</taxon>
        <taxon>Taphrinomycotina</taxon>
        <taxon>Schizosaccharomycetes</taxon>
        <taxon>Schizosaccharomycetales</taxon>
        <taxon>Schizosaccharomycetaceae</taxon>
        <taxon>Schizosaccharomyces</taxon>
    </lineage>
</organism>
<dbReference type="OMA" id="DHFYGDW"/>
<dbReference type="InterPro" id="IPR037761">
    <property type="entry name" value="C2A_Tricalbin"/>
</dbReference>
<dbReference type="CDD" id="cd04040">
    <property type="entry name" value="C2D_Tricalbin-like"/>
    <property type="match status" value="1"/>
</dbReference>
<dbReference type="GeneID" id="7051392"/>
<feature type="domain" description="C2" evidence="13">
    <location>
        <begin position="553"/>
        <end position="666"/>
    </location>
</feature>
<dbReference type="GO" id="GO:0005789">
    <property type="term" value="C:endoplasmic reticulum membrane"/>
    <property type="evidence" value="ECO:0007669"/>
    <property type="project" value="UniProtKB-SubCell"/>
</dbReference>
<evidence type="ECO:0000256" key="10">
    <source>
        <dbReference type="ARBA" id="ARBA00023136"/>
    </source>
</evidence>
<feature type="compositionally biased region" description="Polar residues" evidence="11">
    <location>
        <begin position="847"/>
        <end position="861"/>
    </location>
</feature>
<evidence type="ECO:0000256" key="7">
    <source>
        <dbReference type="ARBA" id="ARBA00022989"/>
    </source>
</evidence>
<dbReference type="InterPro" id="IPR000008">
    <property type="entry name" value="C2_dom"/>
</dbReference>
<dbReference type="Pfam" id="PF00168">
    <property type="entry name" value="C2"/>
    <property type="match status" value="4"/>
</dbReference>
<dbReference type="CDD" id="cd04044">
    <property type="entry name" value="C2A_Tricalbin-like"/>
    <property type="match status" value="1"/>
</dbReference>
<dbReference type="eggNOG" id="KOG1012">
    <property type="taxonomic scope" value="Eukaryota"/>
</dbReference>
<dbReference type="HOGENOM" id="CLU_001661_1_0_1"/>
<dbReference type="GO" id="GO:0005783">
    <property type="term" value="C:endoplasmic reticulum"/>
    <property type="evidence" value="ECO:0000318"/>
    <property type="project" value="GO_Central"/>
</dbReference>
<evidence type="ECO:0000313" key="15">
    <source>
        <dbReference type="EMBL" id="EEB06393.1"/>
    </source>
</evidence>
<keyword evidence="10 12" id="KW-0472">Membrane</keyword>
<dbReference type="InterPro" id="IPR037756">
    <property type="entry name" value="C2D_Tricalbin"/>
</dbReference>
<dbReference type="InterPro" id="IPR056910">
    <property type="entry name" value="TCB1-3_C2"/>
</dbReference>
<evidence type="ECO:0000313" key="16">
    <source>
        <dbReference type="JaponicusDB" id="SJAG_01437"/>
    </source>
</evidence>
<feature type="compositionally biased region" description="Polar residues" evidence="11">
    <location>
        <begin position="38"/>
        <end position="50"/>
    </location>
</feature>
<dbReference type="PRINTS" id="PR00360">
    <property type="entry name" value="C2DOMAIN"/>
</dbReference>
<feature type="compositionally biased region" description="Basic and acidic residues" evidence="11">
    <location>
        <begin position="102"/>
        <end position="112"/>
    </location>
</feature>
<feature type="domain" description="C2" evidence="13">
    <location>
        <begin position="994"/>
        <end position="1112"/>
    </location>
</feature>
<dbReference type="PANTHER" id="PTHR46980">
    <property type="entry name" value="TRICALBIN-1-RELATED"/>
    <property type="match status" value="1"/>
</dbReference>
<dbReference type="PANTHER" id="PTHR46980:SF2">
    <property type="entry name" value="TRICALBIN-1-RELATED"/>
    <property type="match status" value="1"/>
</dbReference>
<keyword evidence="17" id="KW-1185">Reference proteome</keyword>
<proteinExistence type="predicted"/>
<evidence type="ECO:0000256" key="9">
    <source>
        <dbReference type="ARBA" id="ARBA00023121"/>
    </source>
</evidence>
<keyword evidence="5" id="KW-0677">Repeat</keyword>
<accession>B6JXX5</accession>
<name>B6JXX5_SCHJY</name>
<keyword evidence="3" id="KW-0597">Phosphoprotein</keyword>
<dbReference type="PROSITE" id="PS50004">
    <property type="entry name" value="C2"/>
    <property type="match status" value="4"/>
</dbReference>
<dbReference type="PIRSF" id="PIRSF037232">
    <property type="entry name" value="Tricalbin"/>
    <property type="match status" value="1"/>
</dbReference>
<dbReference type="InterPro" id="IPR031468">
    <property type="entry name" value="SMP_LBD"/>
</dbReference>
<gene>
    <name evidence="16" type="primary">tcb3</name>
    <name evidence="15" type="ORF">SJAG_01437</name>
</gene>
<dbReference type="CDD" id="cd21678">
    <property type="entry name" value="SMP_TCB"/>
    <property type="match status" value="1"/>
</dbReference>
<dbReference type="SMART" id="SM00239">
    <property type="entry name" value="C2"/>
    <property type="match status" value="4"/>
</dbReference>
<dbReference type="RefSeq" id="XP_002172686.1">
    <property type="nucleotide sequence ID" value="XM_002172650.2"/>
</dbReference>
<keyword evidence="8" id="KW-0445">Lipid transport</keyword>
<feature type="domain" description="C2" evidence="13">
    <location>
        <begin position="672"/>
        <end position="799"/>
    </location>
</feature>
<keyword evidence="7 12" id="KW-1133">Transmembrane helix</keyword>
<dbReference type="GO" id="GO:0005886">
    <property type="term" value="C:plasma membrane"/>
    <property type="evidence" value="ECO:0000318"/>
    <property type="project" value="GO_Central"/>
</dbReference>
<dbReference type="GO" id="GO:0061817">
    <property type="term" value="P:endoplasmic reticulum-plasma membrane tethering"/>
    <property type="evidence" value="ECO:0007669"/>
    <property type="project" value="InterPro"/>
</dbReference>
<evidence type="ECO:0000256" key="1">
    <source>
        <dbReference type="ARBA" id="ARBA00004586"/>
    </source>
</evidence>
<dbReference type="SUPFAM" id="SSF49562">
    <property type="entry name" value="C2 domain (Calcium/lipid-binding domain, CaLB)"/>
    <property type="match status" value="4"/>
</dbReference>
<reference evidence="15 17" key="1">
    <citation type="journal article" date="2011" name="Science">
        <title>Comparative functional genomics of the fission yeasts.</title>
        <authorList>
            <person name="Rhind N."/>
            <person name="Chen Z."/>
            <person name="Yassour M."/>
            <person name="Thompson D.A."/>
            <person name="Haas B.J."/>
            <person name="Habib N."/>
            <person name="Wapinski I."/>
            <person name="Roy S."/>
            <person name="Lin M.F."/>
            <person name="Heiman D.I."/>
            <person name="Young S.K."/>
            <person name="Furuya K."/>
            <person name="Guo Y."/>
            <person name="Pidoux A."/>
            <person name="Chen H.M."/>
            <person name="Robbertse B."/>
            <person name="Goldberg J.M."/>
            <person name="Aoki K."/>
            <person name="Bayne E.H."/>
            <person name="Berlin A.M."/>
            <person name="Desjardins C.A."/>
            <person name="Dobbs E."/>
            <person name="Dukaj L."/>
            <person name="Fan L."/>
            <person name="FitzGerald M.G."/>
            <person name="French C."/>
            <person name="Gujja S."/>
            <person name="Hansen K."/>
            <person name="Keifenheim D."/>
            <person name="Levin J.Z."/>
            <person name="Mosher R.A."/>
            <person name="Mueller C.A."/>
            <person name="Pfiffner J."/>
            <person name="Priest M."/>
            <person name="Russ C."/>
            <person name="Smialowska A."/>
            <person name="Swoboda P."/>
            <person name="Sykes S.M."/>
            <person name="Vaughn M."/>
            <person name="Vengrova S."/>
            <person name="Yoder R."/>
            <person name="Zeng Q."/>
            <person name="Allshire R."/>
            <person name="Baulcombe D."/>
            <person name="Birren B.W."/>
            <person name="Brown W."/>
            <person name="Ekwall K."/>
            <person name="Kellis M."/>
            <person name="Leatherwood J."/>
            <person name="Levin H."/>
            <person name="Margalit H."/>
            <person name="Martienssen R."/>
            <person name="Nieduszynski C.A."/>
            <person name="Spatafora J.W."/>
            <person name="Friedman N."/>
            <person name="Dalgaard J.Z."/>
            <person name="Baumann P."/>
            <person name="Niki H."/>
            <person name="Regev A."/>
            <person name="Nusbaum C."/>
        </authorList>
    </citation>
    <scope>NUCLEOTIDE SEQUENCE [LARGE SCALE GENOMIC DNA]</scope>
    <source>
        <strain evidence="17">yFS275 / FY16936</strain>
    </source>
</reference>
<evidence type="ECO:0000259" key="13">
    <source>
        <dbReference type="PROSITE" id="PS50004"/>
    </source>
</evidence>
<dbReference type="GO" id="GO:0035621">
    <property type="term" value="P:ER to Golgi ceramide transport"/>
    <property type="evidence" value="ECO:0000318"/>
    <property type="project" value="GO_Central"/>
</dbReference>
<evidence type="ECO:0000256" key="6">
    <source>
        <dbReference type="ARBA" id="ARBA00022824"/>
    </source>
</evidence>
<evidence type="ECO:0000256" key="4">
    <source>
        <dbReference type="ARBA" id="ARBA00022692"/>
    </source>
</evidence>
<keyword evidence="6" id="KW-0256">Endoplasmic reticulum</keyword>
<dbReference type="Gene3D" id="2.60.40.150">
    <property type="entry name" value="C2 domain"/>
    <property type="match status" value="4"/>
</dbReference>
<feature type="domain" description="C2" evidence="13">
    <location>
        <begin position="410"/>
        <end position="537"/>
    </location>
</feature>
<dbReference type="OrthoDB" id="1029639at2759"/>
<dbReference type="InterPro" id="IPR052455">
    <property type="entry name" value="Tricalbin_domain"/>
</dbReference>
<dbReference type="GO" id="GO:0008289">
    <property type="term" value="F:lipid binding"/>
    <property type="evidence" value="ECO:0000318"/>
    <property type="project" value="GO_Central"/>
</dbReference>